<evidence type="ECO:0000256" key="9">
    <source>
        <dbReference type="SAM" id="Phobius"/>
    </source>
</evidence>
<feature type="transmembrane region" description="Helical" evidence="9">
    <location>
        <begin position="175"/>
        <end position="201"/>
    </location>
</feature>
<keyword evidence="11" id="KW-1185">Reference proteome</keyword>
<evidence type="ECO:0000256" key="1">
    <source>
        <dbReference type="ARBA" id="ARBA00004651"/>
    </source>
</evidence>
<dbReference type="Gene3D" id="1.10.1760.20">
    <property type="match status" value="1"/>
</dbReference>
<accession>A0ABV0IJ98</accession>
<comment type="subcellular location">
    <subcellularLocation>
        <location evidence="1">Cell membrane</location>
        <topology evidence="1">Multi-pass membrane protein</topology>
    </subcellularLocation>
</comment>
<proteinExistence type="inferred from homology"/>
<keyword evidence="6 9" id="KW-1133">Transmembrane helix</keyword>
<organism evidence="10 11">
    <name type="scientific">Citricoccus nitrophenolicus</name>
    <dbReference type="NCBI Taxonomy" id="863575"/>
    <lineage>
        <taxon>Bacteria</taxon>
        <taxon>Bacillati</taxon>
        <taxon>Actinomycetota</taxon>
        <taxon>Actinomycetes</taxon>
        <taxon>Micrococcales</taxon>
        <taxon>Micrococcaceae</taxon>
        <taxon>Citricoccus</taxon>
    </lineage>
</organism>
<keyword evidence="4" id="KW-1003">Cell membrane</keyword>
<dbReference type="Pfam" id="PF02632">
    <property type="entry name" value="BioY"/>
    <property type="match status" value="1"/>
</dbReference>
<evidence type="ECO:0000256" key="2">
    <source>
        <dbReference type="ARBA" id="ARBA00010692"/>
    </source>
</evidence>
<feature type="region of interest" description="Disordered" evidence="8">
    <location>
        <begin position="1"/>
        <end position="42"/>
    </location>
</feature>
<name>A0ABV0IJ98_9MICC</name>
<dbReference type="InterPro" id="IPR003784">
    <property type="entry name" value="BioY"/>
</dbReference>
<keyword evidence="7 9" id="KW-0472">Membrane</keyword>
<keyword evidence="3" id="KW-0813">Transport</keyword>
<dbReference type="Proteomes" id="UP001484097">
    <property type="component" value="Unassembled WGS sequence"/>
</dbReference>
<feature type="compositionally biased region" description="Low complexity" evidence="8">
    <location>
        <begin position="1"/>
        <end position="15"/>
    </location>
</feature>
<evidence type="ECO:0000256" key="4">
    <source>
        <dbReference type="ARBA" id="ARBA00022475"/>
    </source>
</evidence>
<evidence type="ECO:0000256" key="5">
    <source>
        <dbReference type="ARBA" id="ARBA00022692"/>
    </source>
</evidence>
<evidence type="ECO:0000256" key="7">
    <source>
        <dbReference type="ARBA" id="ARBA00023136"/>
    </source>
</evidence>
<feature type="transmembrane region" description="Helical" evidence="9">
    <location>
        <begin position="221"/>
        <end position="238"/>
    </location>
</feature>
<feature type="transmembrane region" description="Helical" evidence="9">
    <location>
        <begin position="57"/>
        <end position="75"/>
    </location>
</feature>
<feature type="transmembrane region" description="Helical" evidence="9">
    <location>
        <begin position="105"/>
        <end position="124"/>
    </location>
</feature>
<comment type="similarity">
    <text evidence="2">Belongs to the BioY family.</text>
</comment>
<evidence type="ECO:0000256" key="8">
    <source>
        <dbReference type="SAM" id="MobiDB-lite"/>
    </source>
</evidence>
<dbReference type="EMBL" id="JBDXMX010000004">
    <property type="protein sequence ID" value="MEO9248221.1"/>
    <property type="molecule type" value="Genomic_DNA"/>
</dbReference>
<evidence type="ECO:0000313" key="10">
    <source>
        <dbReference type="EMBL" id="MEO9248221.1"/>
    </source>
</evidence>
<evidence type="ECO:0000256" key="6">
    <source>
        <dbReference type="ARBA" id="ARBA00022989"/>
    </source>
</evidence>
<reference evidence="10 11" key="1">
    <citation type="submission" date="2024-05" db="EMBL/GenBank/DDBJ databases">
        <authorList>
            <person name="Yi C."/>
        </authorList>
    </citation>
    <scope>NUCLEOTIDE SEQUENCE [LARGE SCALE GENOMIC DNA]</scope>
    <source>
        <strain evidence="10 11">XS13</strain>
    </source>
</reference>
<sequence length="243" mass="24586">MRSIPQPTQPTQPTQAAVSPLPPAADPQGEAPSGTVSPHPGHAVGQAVAREDALRSLARIAVFAALIGALGLMGAVPVPGLVPITAQTLGVMLAGAILGPWRGAAAVCLLLVLVAFGMPLLSGGRGGLGVFVGPSAGYLFGWVLGAAVVGLFLHGFRGSRGAAVPGRHRPLRPTWLRAVPGMLVGGILAIYAVGIPVQALITGMALADTALTSLAFLPGDLLKAAVACLVTMALWRAYPRAFR</sequence>
<comment type="caution">
    <text evidence="10">The sequence shown here is derived from an EMBL/GenBank/DDBJ whole genome shotgun (WGS) entry which is preliminary data.</text>
</comment>
<protein>
    <submittedName>
        <fullName evidence="10">Biotin transporter BioY</fullName>
    </submittedName>
</protein>
<dbReference type="PANTHER" id="PTHR34295:SF4">
    <property type="entry name" value="BIOTIN TRANSPORTER BIOY-RELATED"/>
    <property type="match status" value="1"/>
</dbReference>
<feature type="transmembrane region" description="Helical" evidence="9">
    <location>
        <begin position="136"/>
        <end position="154"/>
    </location>
</feature>
<keyword evidence="5 9" id="KW-0812">Transmembrane</keyword>
<dbReference type="PANTHER" id="PTHR34295">
    <property type="entry name" value="BIOTIN TRANSPORTER BIOY"/>
    <property type="match status" value="1"/>
</dbReference>
<dbReference type="RefSeq" id="WP_347920823.1">
    <property type="nucleotide sequence ID" value="NZ_JBDXMX010000004.1"/>
</dbReference>
<gene>
    <name evidence="10" type="ORF">ABDK96_11050</name>
</gene>
<evidence type="ECO:0000313" key="11">
    <source>
        <dbReference type="Proteomes" id="UP001484097"/>
    </source>
</evidence>
<evidence type="ECO:0000256" key="3">
    <source>
        <dbReference type="ARBA" id="ARBA00022448"/>
    </source>
</evidence>